<dbReference type="InterPro" id="IPR036908">
    <property type="entry name" value="RlpA-like_sf"/>
</dbReference>
<dbReference type="AlphaFoldDB" id="A0AB34KLQ1"/>
<dbReference type="Proteomes" id="UP000803884">
    <property type="component" value="Unassembled WGS sequence"/>
</dbReference>
<keyword evidence="5" id="KW-1185">Reference proteome</keyword>
<accession>A0AB34KLQ1</accession>
<dbReference type="Gene3D" id="2.40.40.10">
    <property type="entry name" value="RlpA-like domain"/>
    <property type="match status" value="1"/>
</dbReference>
<dbReference type="PANTHER" id="PTHR31836:SF28">
    <property type="entry name" value="SRCR DOMAIN-CONTAINING PROTEIN-RELATED"/>
    <property type="match status" value="1"/>
</dbReference>
<comment type="caution">
    <text evidence="4">The sequence shown here is derived from an EMBL/GenBank/DDBJ whole genome shotgun (WGS) entry which is preliminary data.</text>
</comment>
<feature type="chain" id="PRO_5044329107" evidence="3">
    <location>
        <begin position="20"/>
        <end position="302"/>
    </location>
</feature>
<dbReference type="GeneID" id="96008456"/>
<evidence type="ECO:0000313" key="5">
    <source>
        <dbReference type="Proteomes" id="UP000803884"/>
    </source>
</evidence>
<dbReference type="InterPro" id="IPR051477">
    <property type="entry name" value="Expansin_CellWall"/>
</dbReference>
<keyword evidence="1 3" id="KW-0732">Signal</keyword>
<dbReference type="CDD" id="cd22191">
    <property type="entry name" value="DPBB_RlpA_EXP_N-like"/>
    <property type="match status" value="1"/>
</dbReference>
<evidence type="ECO:0000256" key="1">
    <source>
        <dbReference type="ARBA" id="ARBA00022729"/>
    </source>
</evidence>
<dbReference type="EMBL" id="JAAQHG020000025">
    <property type="protein sequence ID" value="KAL1584555.1"/>
    <property type="molecule type" value="Genomic_DNA"/>
</dbReference>
<evidence type="ECO:0000256" key="2">
    <source>
        <dbReference type="SAM" id="MobiDB-lite"/>
    </source>
</evidence>
<gene>
    <name evidence="4" type="ORF">WHR41_07013</name>
</gene>
<sequence>MHAKIITFAAGALFALSSAVPMNNEKRDLVWVTEIETAIETVAVTTTVWVDPTPTADVQKQEKPAHYGHGHKHQKQEQDIQSTTEAQPTPSPEPSTQAPAPTSEPAPAPSSYEAPPAPSSQEAYSAPPAPSSSAVVEQPSSVAAPAAPATTEAPAAPVSSYVAPAPSSSSAPAPASYDSGSSSGSSSNPASGKSFTGELTYFTPGMGACGHTSNEGEKMVAISQTLFDQYTTGGNPNANPLCGKTVSITGADGQSHEATIWDRCTGCAEADLDLPQTFFNAVTMKDGKPADGRAYGYEWSMN</sequence>
<evidence type="ECO:0000256" key="3">
    <source>
        <dbReference type="SAM" id="SignalP"/>
    </source>
</evidence>
<proteinExistence type="predicted"/>
<feature type="signal peptide" evidence="3">
    <location>
        <begin position="1"/>
        <end position="19"/>
    </location>
</feature>
<protein>
    <submittedName>
        <fullName evidence="4">Uncharacterized protein</fullName>
    </submittedName>
</protein>
<dbReference type="RefSeq" id="XP_069227661.1">
    <property type="nucleotide sequence ID" value="XM_069375618.1"/>
</dbReference>
<feature type="compositionally biased region" description="Low complexity" evidence="2">
    <location>
        <begin position="159"/>
        <end position="191"/>
    </location>
</feature>
<evidence type="ECO:0000313" key="4">
    <source>
        <dbReference type="EMBL" id="KAL1584555.1"/>
    </source>
</evidence>
<name>A0AB34KLQ1_9PEZI</name>
<dbReference type="PANTHER" id="PTHR31836">
    <property type="match status" value="1"/>
</dbReference>
<organism evidence="4 5">
    <name type="scientific">Cladosporium halotolerans</name>
    <dbReference type="NCBI Taxonomy" id="1052096"/>
    <lineage>
        <taxon>Eukaryota</taxon>
        <taxon>Fungi</taxon>
        <taxon>Dikarya</taxon>
        <taxon>Ascomycota</taxon>
        <taxon>Pezizomycotina</taxon>
        <taxon>Dothideomycetes</taxon>
        <taxon>Dothideomycetidae</taxon>
        <taxon>Cladosporiales</taxon>
        <taxon>Cladosporiaceae</taxon>
        <taxon>Cladosporium</taxon>
    </lineage>
</organism>
<feature type="region of interest" description="Disordered" evidence="2">
    <location>
        <begin position="59"/>
        <end position="137"/>
    </location>
</feature>
<feature type="compositionally biased region" description="Low complexity" evidence="2">
    <location>
        <begin position="109"/>
        <end position="137"/>
    </location>
</feature>
<reference evidence="4 5" key="1">
    <citation type="journal article" date="2020" name="Microbiol. Resour. Announc.">
        <title>Draft Genome Sequence of a Cladosporium Species Isolated from the Mesophotic Ascidian Didemnum maculosum.</title>
        <authorList>
            <person name="Gioti A."/>
            <person name="Siaperas R."/>
            <person name="Nikolaivits E."/>
            <person name="Le Goff G."/>
            <person name="Ouazzani J."/>
            <person name="Kotoulas G."/>
            <person name="Topakas E."/>
        </authorList>
    </citation>
    <scope>NUCLEOTIDE SEQUENCE [LARGE SCALE GENOMIC DNA]</scope>
    <source>
        <strain evidence="4 5">TM138-S3</strain>
    </source>
</reference>
<feature type="compositionally biased region" description="Polar residues" evidence="2">
    <location>
        <begin position="79"/>
        <end position="88"/>
    </location>
</feature>
<feature type="region of interest" description="Disordered" evidence="2">
    <location>
        <begin position="159"/>
        <end position="193"/>
    </location>
</feature>
<dbReference type="SUPFAM" id="SSF50685">
    <property type="entry name" value="Barwin-like endoglucanases"/>
    <property type="match status" value="1"/>
</dbReference>